<gene>
    <name evidence="14" type="primary">ileS</name>
    <name evidence="18" type="ORF">CRV10_01915</name>
</gene>
<feature type="domain" description="Methionyl/Valyl/Leucyl/Isoleucyl-tRNA synthetase anticodon-binding" evidence="17">
    <location>
        <begin position="685"/>
        <end position="840"/>
    </location>
</feature>
<comment type="domain">
    <text evidence="14">IleRS has two distinct active sites: one for aminoacylation and one for editing. The misactivated valine is translocated from the active site to the editing site, which sterically excludes the correctly activated isoleucine. The single editing site contains two valyl binding pockets, one specific for each substrate (Val-AMP or Val-tRNA(Ile)).</text>
</comment>
<dbReference type="InterPro" id="IPR009008">
    <property type="entry name" value="Val/Leu/Ile-tRNA-synth_edit"/>
</dbReference>
<feature type="binding site" evidence="14">
    <location>
        <position position="904"/>
    </location>
    <ligand>
        <name>Zn(2+)</name>
        <dbReference type="ChEBI" id="CHEBI:29105"/>
    </ligand>
</feature>
<dbReference type="FunFam" id="3.40.50.620:FF:000048">
    <property type="entry name" value="Isoleucine--tRNA ligase"/>
    <property type="match status" value="1"/>
</dbReference>
<comment type="subunit">
    <text evidence="3 14">Monomer.</text>
</comment>
<keyword evidence="9 14" id="KW-0067">ATP-binding</keyword>
<dbReference type="Gene3D" id="3.90.740.10">
    <property type="entry name" value="Valyl/Leucyl/Isoleucyl-tRNA synthetase, editing domain"/>
    <property type="match status" value="1"/>
</dbReference>
<keyword evidence="4 14" id="KW-0963">Cytoplasm</keyword>
<evidence type="ECO:0000256" key="14">
    <source>
        <dbReference type="HAMAP-Rule" id="MF_02002"/>
    </source>
</evidence>
<dbReference type="FunFam" id="1.10.730.20:FF:000001">
    <property type="entry name" value="Isoleucine--tRNA ligase"/>
    <property type="match status" value="1"/>
</dbReference>
<evidence type="ECO:0000256" key="5">
    <source>
        <dbReference type="ARBA" id="ARBA00022598"/>
    </source>
</evidence>
<organism evidence="18 19">
    <name type="scientific">Candidatus Pantoea edessiphila</name>
    <dbReference type="NCBI Taxonomy" id="2044610"/>
    <lineage>
        <taxon>Bacteria</taxon>
        <taxon>Pseudomonadati</taxon>
        <taxon>Pseudomonadota</taxon>
        <taxon>Gammaproteobacteria</taxon>
        <taxon>Enterobacterales</taxon>
        <taxon>Erwiniaceae</taxon>
        <taxon>Pantoea</taxon>
    </lineage>
</organism>
<dbReference type="PANTHER" id="PTHR42765:SF1">
    <property type="entry name" value="ISOLEUCINE--TRNA LIGASE, MITOCHONDRIAL"/>
    <property type="match status" value="1"/>
</dbReference>
<comment type="function">
    <text evidence="12 14">Catalyzes the attachment of isoleucine to tRNA(Ile). As IleRS can inadvertently accommodate and process structurally similar amino acids such as valine, to avoid such errors it has two additional distinct tRNA(Ile)-dependent editing activities. One activity is designated as 'pretransfer' editing and involves the hydrolysis of activated Val-AMP. The other activity is designated 'posttransfer' editing and involves deacylation of mischarged Val-tRNA(Ile).</text>
</comment>
<dbReference type="Gene3D" id="1.10.730.20">
    <property type="match status" value="1"/>
</dbReference>
<dbReference type="Gene3D" id="3.40.50.620">
    <property type="entry name" value="HUPs"/>
    <property type="match status" value="2"/>
</dbReference>
<evidence type="ECO:0000256" key="7">
    <source>
        <dbReference type="ARBA" id="ARBA00022741"/>
    </source>
</evidence>
<dbReference type="GO" id="GO:0005829">
    <property type="term" value="C:cytosol"/>
    <property type="evidence" value="ECO:0007669"/>
    <property type="project" value="TreeGrafter"/>
</dbReference>
<evidence type="ECO:0000256" key="9">
    <source>
        <dbReference type="ARBA" id="ARBA00022840"/>
    </source>
</evidence>
<dbReference type="HAMAP" id="MF_02002">
    <property type="entry name" value="Ile_tRNA_synth_type1"/>
    <property type="match status" value="1"/>
</dbReference>
<dbReference type="PANTHER" id="PTHR42765">
    <property type="entry name" value="SOLEUCYL-TRNA SYNTHETASE"/>
    <property type="match status" value="1"/>
</dbReference>
<keyword evidence="6 14" id="KW-0479">Metal-binding</keyword>
<evidence type="ECO:0000259" key="17">
    <source>
        <dbReference type="Pfam" id="PF08264"/>
    </source>
</evidence>
<protein>
    <recommendedName>
        <fullName evidence="14">Isoleucine--tRNA ligase</fullName>
        <ecNumber evidence="14">6.1.1.5</ecNumber>
    </recommendedName>
    <alternativeName>
        <fullName evidence="14">Isoleucyl-tRNA synthetase</fullName>
        <shortName evidence="14">IleRS</shortName>
    </alternativeName>
</protein>
<dbReference type="CDD" id="cd00818">
    <property type="entry name" value="IleRS_core"/>
    <property type="match status" value="1"/>
</dbReference>
<evidence type="ECO:0000256" key="1">
    <source>
        <dbReference type="ARBA" id="ARBA00004496"/>
    </source>
</evidence>
<dbReference type="SUPFAM" id="SSF52374">
    <property type="entry name" value="Nucleotidylyl transferase"/>
    <property type="match status" value="1"/>
</dbReference>
<evidence type="ECO:0000256" key="4">
    <source>
        <dbReference type="ARBA" id="ARBA00022490"/>
    </source>
</evidence>
<evidence type="ECO:0000313" key="18">
    <source>
        <dbReference type="EMBL" id="PPI86581.1"/>
    </source>
</evidence>
<keyword evidence="7 14" id="KW-0547">Nucleotide-binding</keyword>
<accession>A0A2P5SW89</accession>
<dbReference type="GO" id="GO:0008270">
    <property type="term" value="F:zinc ion binding"/>
    <property type="evidence" value="ECO:0007669"/>
    <property type="project" value="UniProtKB-UniRule"/>
</dbReference>
<dbReference type="CDD" id="cd07960">
    <property type="entry name" value="Anticodon_Ia_Ile_BEm"/>
    <property type="match status" value="1"/>
</dbReference>
<feature type="domain" description="Aminoacyl-tRNA synthetase class Ia" evidence="15">
    <location>
        <begin position="28"/>
        <end position="641"/>
    </location>
</feature>
<dbReference type="SUPFAM" id="SSF47323">
    <property type="entry name" value="Anticodon-binding domain of a subclass of class I aminoacyl-tRNA synthetases"/>
    <property type="match status" value="1"/>
</dbReference>
<dbReference type="NCBIfam" id="TIGR00392">
    <property type="entry name" value="ileS"/>
    <property type="match status" value="1"/>
</dbReference>
<evidence type="ECO:0000259" key="16">
    <source>
        <dbReference type="Pfam" id="PF06827"/>
    </source>
</evidence>
<comment type="catalytic activity">
    <reaction evidence="13 14">
        <text>tRNA(Ile) + L-isoleucine + ATP = L-isoleucyl-tRNA(Ile) + AMP + diphosphate</text>
        <dbReference type="Rhea" id="RHEA:11060"/>
        <dbReference type="Rhea" id="RHEA-COMP:9666"/>
        <dbReference type="Rhea" id="RHEA-COMP:9695"/>
        <dbReference type="ChEBI" id="CHEBI:30616"/>
        <dbReference type="ChEBI" id="CHEBI:33019"/>
        <dbReference type="ChEBI" id="CHEBI:58045"/>
        <dbReference type="ChEBI" id="CHEBI:78442"/>
        <dbReference type="ChEBI" id="CHEBI:78528"/>
        <dbReference type="ChEBI" id="CHEBI:456215"/>
        <dbReference type="EC" id="6.1.1.5"/>
    </reaction>
</comment>
<evidence type="ECO:0000256" key="13">
    <source>
        <dbReference type="ARBA" id="ARBA00048359"/>
    </source>
</evidence>
<comment type="similarity">
    <text evidence="2 14">Belongs to the class-I aminoacyl-tRNA synthetase family. IleS type 1 subfamily.</text>
</comment>
<proteinExistence type="inferred from homology"/>
<keyword evidence="5 14" id="KW-0436">Ligase</keyword>
<dbReference type="OrthoDB" id="9810365at2"/>
<sequence>MIDYKSTLNLPKTNFPMKGNLIHKEPEILKRWHDSNLYEILRKVKKGKKRFILHDGPPYANGQIHIGHAVNKILKDIIIKSKGMSDYDAPYIPGWDCHGLPIEHKIEQIFGKPGKELSFLNFRNLCRDFANEQVERQKVDFIRLGVLGNWKDPYLTMNFETEANTIRVLGKLVRKGYVYKGEKPVHWCIDCRSSLAEAEVEYYDKISSSIDVMFKFINSDMICRIFNISQVINSPISLVVWTTTPWTIPANCAISLHPEFCYQLIKSNNLFLIFAKNLTENSLKRIGISEWTVLGECMGKQLEFKNVQHPIFNNISQVVLSEHVTLNMGTGAVHIAPSHGMDDYYICKKYNIENVNLVGPDGLYLKGTHVLLDNINVFEGNNIVINLLKNKGALLSHKNFSHQYPHCWRHKTPILFRTTPQWFIDMDHKELRNKSLQTIKGVKWIPSWGQSCMESMLSNRPDWCISRQRTWGVPIPLFVNKKTGVLHPDTNSIIEKIALLVEKYGIQVWWDLDPNNFITQPGDYFKVTDVLDVWFDSGSTIFSVVSTRLDLRDKQTDMYLEGLDQYRGWFMSSLVISSALSNRAPYRQVLTQCFTVDGNGRKMSKSIGNVISPEKVIEKFGADILRLWVASSDYSNEMTISDSILQCSADVYRRIRNFIRFLLANLNDFNPIVNLVKSDDMLILDRWAVSRAYEAQKDIINFYEEYDFHNVIQRLMSFCSIEMNSFYFDIVKDRLYTMKKNSVARRSCQTALWHIIEAFVRWIAPILPFTSDETWSYLLGNRSSHIFIETWYTNLLNLSEYDILGNKYWSNLIKIKSDVNKVIEIARKDKIIGSSLEADIKFYVNGELFNKLQILGRELKFVFLISDFQILDYELASNQAYQSEIFENLKIEFYKAKGQKCPRCWNYNVKNNISNIDICDRCYLNITKNGEERKFV</sequence>
<dbReference type="SUPFAM" id="SSF50677">
    <property type="entry name" value="ValRS/IleRS/LeuRS editing domain"/>
    <property type="match status" value="1"/>
</dbReference>
<dbReference type="GO" id="GO:0004822">
    <property type="term" value="F:isoleucine-tRNA ligase activity"/>
    <property type="evidence" value="ECO:0007669"/>
    <property type="project" value="UniProtKB-UniRule"/>
</dbReference>
<evidence type="ECO:0000256" key="2">
    <source>
        <dbReference type="ARBA" id="ARBA00006887"/>
    </source>
</evidence>
<keyword evidence="8 14" id="KW-0862">Zinc</keyword>
<feature type="domain" description="Zinc finger FPG/IleRS-type" evidence="16">
    <location>
        <begin position="898"/>
        <end position="923"/>
    </location>
</feature>
<dbReference type="RefSeq" id="WP_136130155.1">
    <property type="nucleotide sequence ID" value="NZ_PDKU01000002.1"/>
</dbReference>
<dbReference type="PROSITE" id="PS00178">
    <property type="entry name" value="AA_TRNA_LIGASE_I"/>
    <property type="match status" value="1"/>
</dbReference>
<dbReference type="GO" id="GO:0000049">
    <property type="term" value="F:tRNA binding"/>
    <property type="evidence" value="ECO:0007669"/>
    <property type="project" value="InterPro"/>
</dbReference>
<comment type="subcellular location">
    <subcellularLocation>
        <location evidence="1 14">Cytoplasm</location>
    </subcellularLocation>
</comment>
<keyword evidence="10 14" id="KW-0648">Protein biosynthesis</keyword>
<dbReference type="InterPro" id="IPR002301">
    <property type="entry name" value="Ile-tRNA-ligase"/>
</dbReference>
<dbReference type="GO" id="GO:0002161">
    <property type="term" value="F:aminoacyl-tRNA deacylase activity"/>
    <property type="evidence" value="ECO:0007669"/>
    <property type="project" value="InterPro"/>
</dbReference>
<feature type="binding site" evidence="14">
    <location>
        <position position="605"/>
    </location>
    <ligand>
        <name>ATP</name>
        <dbReference type="ChEBI" id="CHEBI:30616"/>
    </ligand>
</feature>
<dbReference type="EC" id="6.1.1.5" evidence="14"/>
<dbReference type="FunFam" id="3.40.50.620:FF:000042">
    <property type="entry name" value="Isoleucine--tRNA ligase"/>
    <property type="match status" value="1"/>
</dbReference>
<keyword evidence="19" id="KW-1185">Reference proteome</keyword>
<dbReference type="InterPro" id="IPR014729">
    <property type="entry name" value="Rossmann-like_a/b/a_fold"/>
</dbReference>
<evidence type="ECO:0000256" key="6">
    <source>
        <dbReference type="ARBA" id="ARBA00022723"/>
    </source>
</evidence>
<feature type="short sequence motif" description="'KMSKS' region" evidence="14">
    <location>
        <begin position="602"/>
        <end position="606"/>
    </location>
</feature>
<dbReference type="InterPro" id="IPR033708">
    <property type="entry name" value="Anticodon_Ile_BEm"/>
</dbReference>
<name>A0A2P5SW89_9GAMM</name>
<comment type="caution">
    <text evidence="18">The sequence shown here is derived from an EMBL/GenBank/DDBJ whole genome shotgun (WGS) entry which is preliminary data.</text>
</comment>
<dbReference type="GO" id="GO:0005524">
    <property type="term" value="F:ATP binding"/>
    <property type="evidence" value="ECO:0007669"/>
    <property type="project" value="UniProtKB-UniRule"/>
</dbReference>
<evidence type="ECO:0000256" key="11">
    <source>
        <dbReference type="ARBA" id="ARBA00023146"/>
    </source>
</evidence>
<dbReference type="GO" id="GO:0006428">
    <property type="term" value="P:isoleucyl-tRNA aminoacylation"/>
    <property type="evidence" value="ECO:0007669"/>
    <property type="project" value="UniProtKB-UniRule"/>
</dbReference>
<dbReference type="InterPro" id="IPR013155">
    <property type="entry name" value="M/V/L/I-tRNA-synth_anticd-bd"/>
</dbReference>
<feature type="binding site" evidence="14">
    <location>
        <position position="561"/>
    </location>
    <ligand>
        <name>L-isoleucyl-5'-AMP</name>
        <dbReference type="ChEBI" id="CHEBI:178002"/>
    </ligand>
</feature>
<keyword evidence="11 14" id="KW-0030">Aminoacyl-tRNA synthetase</keyword>
<dbReference type="InterPro" id="IPR009080">
    <property type="entry name" value="tRNAsynth_Ia_anticodon-bd"/>
</dbReference>
<dbReference type="InterPro" id="IPR023585">
    <property type="entry name" value="Ile-tRNA-ligase_type1"/>
</dbReference>
<dbReference type="Pfam" id="PF06827">
    <property type="entry name" value="zf-FPG_IleRS"/>
    <property type="match status" value="1"/>
</dbReference>
<dbReference type="InterPro" id="IPR002300">
    <property type="entry name" value="aa-tRNA-synth_Ia"/>
</dbReference>
<evidence type="ECO:0000256" key="8">
    <source>
        <dbReference type="ARBA" id="ARBA00022833"/>
    </source>
</evidence>
<dbReference type="Pfam" id="PF08264">
    <property type="entry name" value="Anticodon_1"/>
    <property type="match status" value="1"/>
</dbReference>
<feature type="binding site" evidence="14">
    <location>
        <position position="922"/>
    </location>
    <ligand>
        <name>Zn(2+)</name>
        <dbReference type="ChEBI" id="CHEBI:29105"/>
    </ligand>
</feature>
<dbReference type="Pfam" id="PF00133">
    <property type="entry name" value="tRNA-synt_1"/>
    <property type="match status" value="1"/>
</dbReference>
<comment type="cofactor">
    <cofactor evidence="14">
        <name>Zn(2+)</name>
        <dbReference type="ChEBI" id="CHEBI:29105"/>
    </cofactor>
    <text evidence="14">Binds 1 zinc ion per subunit.</text>
</comment>
<evidence type="ECO:0000259" key="15">
    <source>
        <dbReference type="Pfam" id="PF00133"/>
    </source>
</evidence>
<dbReference type="PRINTS" id="PR00984">
    <property type="entry name" value="TRNASYNTHILE"/>
</dbReference>
<dbReference type="Proteomes" id="UP000296144">
    <property type="component" value="Unassembled WGS sequence"/>
</dbReference>
<feature type="short sequence motif" description="'HIGH' region" evidence="14">
    <location>
        <begin position="58"/>
        <end position="68"/>
    </location>
</feature>
<evidence type="ECO:0000256" key="10">
    <source>
        <dbReference type="ARBA" id="ARBA00022917"/>
    </source>
</evidence>
<evidence type="ECO:0000313" key="19">
    <source>
        <dbReference type="Proteomes" id="UP000296144"/>
    </source>
</evidence>
<dbReference type="AlphaFoldDB" id="A0A2P5SW89"/>
<feature type="binding site" evidence="14">
    <location>
        <position position="919"/>
    </location>
    <ligand>
        <name>Zn(2+)</name>
        <dbReference type="ChEBI" id="CHEBI:29105"/>
    </ligand>
</feature>
<evidence type="ECO:0000256" key="3">
    <source>
        <dbReference type="ARBA" id="ARBA00011245"/>
    </source>
</evidence>
<reference evidence="18 19" key="1">
    <citation type="journal article" date="2018" name="Genome Biol. Evol.">
        <title>Cladogenesis and Genomic Streamlining in Extracellular Endosymbionts of Tropical Stink Bugs.</title>
        <authorList>
            <person name="Otero-Bravo A."/>
            <person name="Goffredi S."/>
            <person name="Sabree Z.L."/>
        </authorList>
    </citation>
    <scope>NUCLEOTIDE SEQUENCE [LARGE SCALE GENOMIC DNA]</scope>
    <source>
        <strain evidence="18 19">SoEL</strain>
    </source>
</reference>
<evidence type="ECO:0000256" key="12">
    <source>
        <dbReference type="ARBA" id="ARBA00025217"/>
    </source>
</evidence>
<feature type="binding site" evidence="14">
    <location>
        <position position="901"/>
    </location>
    <ligand>
        <name>Zn(2+)</name>
        <dbReference type="ChEBI" id="CHEBI:29105"/>
    </ligand>
</feature>
<dbReference type="InterPro" id="IPR001412">
    <property type="entry name" value="aa-tRNA-synth_I_CS"/>
</dbReference>
<dbReference type="InterPro" id="IPR010663">
    <property type="entry name" value="Znf_FPG/IleRS"/>
</dbReference>
<dbReference type="EMBL" id="PDKU01000002">
    <property type="protein sequence ID" value="PPI86581.1"/>
    <property type="molecule type" value="Genomic_DNA"/>
</dbReference>
<dbReference type="InterPro" id="IPR050081">
    <property type="entry name" value="Ile-tRNA_ligase"/>
</dbReference>